<feature type="compositionally biased region" description="Polar residues" evidence="1">
    <location>
        <begin position="25"/>
        <end position="37"/>
    </location>
</feature>
<feature type="compositionally biased region" description="Basic and acidic residues" evidence="1">
    <location>
        <begin position="9"/>
        <end position="24"/>
    </location>
</feature>
<dbReference type="OrthoDB" id="2295373at2759"/>
<proteinExistence type="predicted"/>
<dbReference type="EMBL" id="JAEPRB010000072">
    <property type="protein sequence ID" value="KAG2222920.1"/>
    <property type="molecule type" value="Genomic_DNA"/>
</dbReference>
<feature type="region of interest" description="Disordered" evidence="1">
    <location>
        <begin position="104"/>
        <end position="183"/>
    </location>
</feature>
<feature type="compositionally biased region" description="Basic residues" evidence="1">
    <location>
        <begin position="164"/>
        <end position="176"/>
    </location>
</feature>
<evidence type="ECO:0000313" key="2">
    <source>
        <dbReference type="EMBL" id="KAG2222920.1"/>
    </source>
</evidence>
<feature type="region of interest" description="Disordered" evidence="1">
    <location>
        <begin position="314"/>
        <end position="359"/>
    </location>
</feature>
<gene>
    <name evidence="2" type="ORF">INT45_013551</name>
</gene>
<reference evidence="2 3" key="1">
    <citation type="submission" date="2020-12" db="EMBL/GenBank/DDBJ databases">
        <title>Metabolic potential, ecology and presence of endohyphal bacteria is reflected in genomic diversity of Mucoromycotina.</title>
        <authorList>
            <person name="Muszewska A."/>
            <person name="Okrasinska A."/>
            <person name="Steczkiewicz K."/>
            <person name="Drgas O."/>
            <person name="Orlowska M."/>
            <person name="Perlinska-Lenart U."/>
            <person name="Aleksandrzak-Piekarczyk T."/>
            <person name="Szatraj K."/>
            <person name="Zielenkiewicz U."/>
            <person name="Pilsyk S."/>
            <person name="Malc E."/>
            <person name="Mieczkowski P."/>
            <person name="Kruszewska J.S."/>
            <person name="Biernat P."/>
            <person name="Pawlowska J."/>
        </authorList>
    </citation>
    <scope>NUCLEOTIDE SEQUENCE [LARGE SCALE GENOMIC DNA]</scope>
    <source>
        <strain evidence="2 3">CBS 142.35</strain>
    </source>
</reference>
<organism evidence="2 3">
    <name type="scientific">Circinella minor</name>
    <dbReference type="NCBI Taxonomy" id="1195481"/>
    <lineage>
        <taxon>Eukaryota</taxon>
        <taxon>Fungi</taxon>
        <taxon>Fungi incertae sedis</taxon>
        <taxon>Mucoromycota</taxon>
        <taxon>Mucoromycotina</taxon>
        <taxon>Mucoromycetes</taxon>
        <taxon>Mucorales</taxon>
        <taxon>Lichtheimiaceae</taxon>
        <taxon>Circinella</taxon>
    </lineage>
</organism>
<dbReference type="Proteomes" id="UP000646827">
    <property type="component" value="Unassembled WGS sequence"/>
</dbReference>
<feature type="compositionally biased region" description="Polar residues" evidence="1">
    <location>
        <begin position="144"/>
        <end position="163"/>
    </location>
</feature>
<name>A0A8H7VJK3_9FUNG</name>
<dbReference type="AlphaFoldDB" id="A0A8H7VJK3"/>
<sequence length="359" mass="40957">MPVRASARIQEKRLSSLQPEKQDNNHQNSMGPLSSPSISIHDMLATLLNRTKKIDERIATLLDRTETIDETVATILRTQQQQAQALHKIEQTLGISCSSEIMTVSNDEDNNSDSNDLQSINITKMKGTVPHKKEKQQTSKQRSDSISVASSNKATRPTQQHQRQSQHRVKKSKQLSKSRYSSGRVDAKRLPGLFVYHPRKKNGINIRSASKSDFIKAIRSLSKSEKTQEELLTFMESTMEAAMKKVKSKATFKQGIQSWIYQDTDVVDSVTKWVIKKCTNHSPSIPLGECEGNWLARVWLTRKWYAEAEKEKKARTTTQRLRVKQQQKESTPEYMDVDDHDSVSSSEDNEVEKDNDNNR</sequence>
<evidence type="ECO:0000313" key="3">
    <source>
        <dbReference type="Proteomes" id="UP000646827"/>
    </source>
</evidence>
<feature type="region of interest" description="Disordered" evidence="1">
    <location>
        <begin position="1"/>
        <end position="37"/>
    </location>
</feature>
<keyword evidence="3" id="KW-1185">Reference proteome</keyword>
<accession>A0A8H7VJK3</accession>
<evidence type="ECO:0000256" key="1">
    <source>
        <dbReference type="SAM" id="MobiDB-lite"/>
    </source>
</evidence>
<protein>
    <submittedName>
        <fullName evidence="2">Uncharacterized protein</fullName>
    </submittedName>
</protein>
<comment type="caution">
    <text evidence="2">The sequence shown here is derived from an EMBL/GenBank/DDBJ whole genome shotgun (WGS) entry which is preliminary data.</text>
</comment>